<dbReference type="AlphaFoldDB" id="A0A4Z2I1U8"/>
<evidence type="ECO:0000313" key="3">
    <source>
        <dbReference type="Proteomes" id="UP000314294"/>
    </source>
</evidence>
<keyword evidence="3" id="KW-1185">Reference proteome</keyword>
<proteinExistence type="predicted"/>
<name>A0A4Z2I1U8_9TELE</name>
<protein>
    <submittedName>
        <fullName evidence="2">Uncharacterized protein</fullName>
    </submittedName>
</protein>
<accession>A0A4Z2I1U8</accession>
<feature type="compositionally biased region" description="Basic and acidic residues" evidence="1">
    <location>
        <begin position="36"/>
        <end position="45"/>
    </location>
</feature>
<evidence type="ECO:0000256" key="1">
    <source>
        <dbReference type="SAM" id="MobiDB-lite"/>
    </source>
</evidence>
<gene>
    <name evidence="2" type="ORF">EYF80_018384</name>
</gene>
<organism evidence="2 3">
    <name type="scientific">Liparis tanakae</name>
    <name type="common">Tanaka's snailfish</name>
    <dbReference type="NCBI Taxonomy" id="230148"/>
    <lineage>
        <taxon>Eukaryota</taxon>
        <taxon>Metazoa</taxon>
        <taxon>Chordata</taxon>
        <taxon>Craniata</taxon>
        <taxon>Vertebrata</taxon>
        <taxon>Euteleostomi</taxon>
        <taxon>Actinopterygii</taxon>
        <taxon>Neopterygii</taxon>
        <taxon>Teleostei</taxon>
        <taxon>Neoteleostei</taxon>
        <taxon>Acanthomorphata</taxon>
        <taxon>Eupercaria</taxon>
        <taxon>Perciformes</taxon>
        <taxon>Cottioidei</taxon>
        <taxon>Cottales</taxon>
        <taxon>Liparidae</taxon>
        <taxon>Liparis</taxon>
    </lineage>
</organism>
<sequence>MKTALKPTLPNSRELTKTIVSVQTDWWLYRLASGREMGKSREGGRKQKPTGSFTLRSPKMGFNGKLRTSWQDYMSDRDDGRGLAQIKDWWEPTSSYLAPPVKGLFAFQELPLTKRFESIAHFPKLNAIANPNPNPLTPIR</sequence>
<dbReference type="Proteomes" id="UP000314294">
    <property type="component" value="Unassembled WGS sequence"/>
</dbReference>
<feature type="region of interest" description="Disordered" evidence="1">
    <location>
        <begin position="36"/>
        <end position="62"/>
    </location>
</feature>
<dbReference type="EMBL" id="SRLO01000150">
    <property type="protein sequence ID" value="TNN71435.1"/>
    <property type="molecule type" value="Genomic_DNA"/>
</dbReference>
<comment type="caution">
    <text evidence="2">The sequence shown here is derived from an EMBL/GenBank/DDBJ whole genome shotgun (WGS) entry which is preliminary data.</text>
</comment>
<evidence type="ECO:0000313" key="2">
    <source>
        <dbReference type="EMBL" id="TNN71435.1"/>
    </source>
</evidence>
<reference evidence="2 3" key="1">
    <citation type="submission" date="2019-03" db="EMBL/GenBank/DDBJ databases">
        <title>First draft genome of Liparis tanakae, snailfish: a comprehensive survey of snailfish specific genes.</title>
        <authorList>
            <person name="Kim W."/>
            <person name="Song I."/>
            <person name="Jeong J.-H."/>
            <person name="Kim D."/>
            <person name="Kim S."/>
            <person name="Ryu S."/>
            <person name="Song J.Y."/>
            <person name="Lee S.K."/>
        </authorList>
    </citation>
    <scope>NUCLEOTIDE SEQUENCE [LARGE SCALE GENOMIC DNA]</scope>
    <source>
        <tissue evidence="2">Muscle</tissue>
    </source>
</reference>